<accession>A0ABM4DBF5</accession>
<dbReference type="SUPFAM" id="SSF46689">
    <property type="entry name" value="Homeodomain-like"/>
    <property type="match status" value="1"/>
</dbReference>
<dbReference type="Pfam" id="PF03184">
    <property type="entry name" value="DDE_1"/>
    <property type="match status" value="1"/>
</dbReference>
<dbReference type="InterPro" id="IPR009057">
    <property type="entry name" value="Homeodomain-like_sf"/>
</dbReference>
<evidence type="ECO:0000313" key="2">
    <source>
        <dbReference type="Proteomes" id="UP001652625"/>
    </source>
</evidence>
<dbReference type="PANTHER" id="PTHR19303">
    <property type="entry name" value="TRANSPOSON"/>
    <property type="match status" value="1"/>
</dbReference>
<dbReference type="GeneID" id="136089572"/>
<dbReference type="InterPro" id="IPR050863">
    <property type="entry name" value="CenT-Element_Derived"/>
</dbReference>
<dbReference type="Gene3D" id="3.30.420.10">
    <property type="entry name" value="Ribonuclease H-like superfamily/Ribonuclease H"/>
    <property type="match status" value="1"/>
</dbReference>
<name>A0ABM4DBF5_HYDVU</name>
<dbReference type="InterPro" id="IPR004875">
    <property type="entry name" value="DDE_SF_endonuclease_dom"/>
</dbReference>
<dbReference type="InterPro" id="IPR036397">
    <property type="entry name" value="RNaseH_sf"/>
</dbReference>
<evidence type="ECO:0000259" key="1">
    <source>
        <dbReference type="Pfam" id="PF03184"/>
    </source>
</evidence>
<evidence type="ECO:0000313" key="3">
    <source>
        <dbReference type="RefSeq" id="XP_065671695.1"/>
    </source>
</evidence>
<dbReference type="PANTHER" id="PTHR19303:SF74">
    <property type="entry name" value="POGO TRANSPOSABLE ELEMENT WITH KRAB DOMAIN"/>
    <property type="match status" value="1"/>
</dbReference>
<sequence length="668" mass="77083">MGFVEMVRNYIKSTQKQSKTYTDSELKRAIQLVNDGEPCKRVARLLNIPHKTLRCHISGLRKSSVVGQKSSLQPDEEMSIAQYIAIFSDFGYAFDKIDLKLFVQSFLNKSGRNCPFFNENLPGDDWVRSFLERHKSVLSYRACQNICRKRAAISCDSVNRFFNNLEDTIKNIQPQNIINYDETNLSDDPKSKQMIFRKGAKHAERVINTSKSSVSIMFTCTADGIFPPPYTVYKAERLMDTWILGGPIGARYNRTKSGWFDGNCFKDWMQTLVVPYFRHVDNKTPKLLIGDNLACYLSIDVIEICETNNIRMVFLPPNSTHLLQPLDLAVYGPMKSTWRKIITEWKIGEGRFYTSLPKNVFPRLLLNLLTNMNHIQEFAISRTDISKSSQNLVSPLVFERLAELRQASAKKPGAVMRGKKVKVSPGKSVSLKDVATDSSASKFQSKHKLIKIKNTQLNESLNIERQERNSKLYVNTFKEMIDYDIPSSSKMYIDLEEASDKKSDGIQKEKSEMLKKKDLFTEKSDLYDDYDLEDSLFHQKQAHMDKKFDNYSNESTYKLDSLCSKGMCNPGVIATSEYLLAEGSYVIVRFEGKKTPYHFVGQVVNIEKDNNWNIKYFRQVFDTTNPRIISFKEPQVPDYFVTEGKSIIKHLPCPLYEKNNIFFERNYW</sequence>
<protein>
    <submittedName>
        <fullName evidence="3">Jerky protein homolog-like</fullName>
    </submittedName>
</protein>
<reference evidence="3" key="1">
    <citation type="submission" date="2025-08" db="UniProtKB">
        <authorList>
            <consortium name="RefSeq"/>
        </authorList>
    </citation>
    <scope>IDENTIFICATION</scope>
</reference>
<gene>
    <name evidence="3" type="primary">LOC136089572</name>
</gene>
<dbReference type="Proteomes" id="UP001652625">
    <property type="component" value="Chromosome 13"/>
</dbReference>
<proteinExistence type="predicted"/>
<keyword evidence="2" id="KW-1185">Reference proteome</keyword>
<feature type="domain" description="DDE-1" evidence="1">
    <location>
        <begin position="212"/>
        <end position="387"/>
    </location>
</feature>
<dbReference type="RefSeq" id="XP_065671695.1">
    <property type="nucleotide sequence ID" value="XM_065815623.1"/>
</dbReference>
<organism evidence="2 3">
    <name type="scientific">Hydra vulgaris</name>
    <name type="common">Hydra</name>
    <name type="synonym">Hydra attenuata</name>
    <dbReference type="NCBI Taxonomy" id="6087"/>
    <lineage>
        <taxon>Eukaryota</taxon>
        <taxon>Metazoa</taxon>
        <taxon>Cnidaria</taxon>
        <taxon>Hydrozoa</taxon>
        <taxon>Hydroidolina</taxon>
        <taxon>Anthoathecata</taxon>
        <taxon>Aplanulata</taxon>
        <taxon>Hydridae</taxon>
        <taxon>Hydra</taxon>
    </lineage>
</organism>